<protein>
    <submittedName>
        <fullName evidence="10">Glycosyltransferase family 39 protein</fullName>
    </submittedName>
</protein>
<feature type="transmembrane region" description="Helical" evidence="8">
    <location>
        <begin position="169"/>
        <end position="187"/>
    </location>
</feature>
<evidence type="ECO:0000256" key="3">
    <source>
        <dbReference type="ARBA" id="ARBA00022676"/>
    </source>
</evidence>
<dbReference type="Pfam" id="PF13231">
    <property type="entry name" value="PMT_2"/>
    <property type="match status" value="1"/>
</dbReference>
<organism evidence="10 11">
    <name type="scientific">Romeriopsis navalis LEGE 11480</name>
    <dbReference type="NCBI Taxonomy" id="2777977"/>
    <lineage>
        <taxon>Bacteria</taxon>
        <taxon>Bacillati</taxon>
        <taxon>Cyanobacteriota</taxon>
        <taxon>Cyanophyceae</taxon>
        <taxon>Leptolyngbyales</taxon>
        <taxon>Leptolyngbyaceae</taxon>
        <taxon>Romeriopsis</taxon>
        <taxon>Romeriopsis navalis</taxon>
    </lineage>
</organism>
<evidence type="ECO:0000313" key="11">
    <source>
        <dbReference type="Proteomes" id="UP000625316"/>
    </source>
</evidence>
<dbReference type="PANTHER" id="PTHR33908">
    <property type="entry name" value="MANNOSYLTRANSFERASE YKCB-RELATED"/>
    <property type="match status" value="1"/>
</dbReference>
<keyword evidence="6 8" id="KW-1133">Transmembrane helix</keyword>
<dbReference type="GO" id="GO:0005886">
    <property type="term" value="C:plasma membrane"/>
    <property type="evidence" value="ECO:0007669"/>
    <property type="project" value="UniProtKB-SubCell"/>
</dbReference>
<keyword evidence="4" id="KW-0808">Transferase</keyword>
<feature type="transmembrane region" description="Helical" evidence="8">
    <location>
        <begin position="237"/>
        <end position="258"/>
    </location>
</feature>
<feature type="transmembrane region" description="Helical" evidence="8">
    <location>
        <begin position="301"/>
        <end position="321"/>
    </location>
</feature>
<gene>
    <name evidence="10" type="ORF">IQ266_03365</name>
</gene>
<keyword evidence="7 8" id="KW-0472">Membrane</keyword>
<sequence length="532" mass="59492">MTQLPGLRRRKFIGFLLVLTVAVLLRCAHVDNKVFWGDEVYSSLRVFGHTTAQMHRQIAMGQSVAAPELQQFQQRSPDKNIDAVVNALIAEDSHLPPLYFLLLRVWADWFGASAIAIRSLSVLFSLITLPVIYWLAIELFGRTQIAMLAVVLSAVSPMQLLFAQEGRFYSFWTLTTTLAAATLLRALRLGRWHNWGQFALAASALLYSHLLGMVTLAGYGLYVLIMTWRRNWHALQRFILAMTVAALSFAPWFWIFLTSAKDEPTEFKDALPSVTAAIKNLFFVISRSFADFNLDATALPWQSIAVSLCSWSIVALLGFAIYRLMWQSKLRSWLFIVLLLCVTLLPVLPLSLKSALPPRYLVPSYVALPLILAAALGTPGMLRRWVKIGLVGFLVTVGLFSCATIVNAETWWNKEYSNCNLPIAAQLRQSSRPLVVSDGDGRGTFDHALSNVVSLARLAPPETQFQVFLETQLPDRIELAEGMSDRFLVTPSAALLTQLQKQYPGQVKPLIAGAEGYRNPSNYCLWRLPADE</sequence>
<evidence type="ECO:0000259" key="9">
    <source>
        <dbReference type="Pfam" id="PF13231"/>
    </source>
</evidence>
<evidence type="ECO:0000256" key="7">
    <source>
        <dbReference type="ARBA" id="ARBA00023136"/>
    </source>
</evidence>
<keyword evidence="2" id="KW-1003">Cell membrane</keyword>
<feature type="transmembrane region" description="Helical" evidence="8">
    <location>
        <begin position="109"/>
        <end position="133"/>
    </location>
</feature>
<feature type="transmembrane region" description="Helical" evidence="8">
    <location>
        <begin position="199"/>
        <end position="225"/>
    </location>
</feature>
<dbReference type="InterPro" id="IPR050297">
    <property type="entry name" value="LipidA_mod_glycosyltrf_83"/>
</dbReference>
<evidence type="ECO:0000256" key="6">
    <source>
        <dbReference type="ARBA" id="ARBA00022989"/>
    </source>
</evidence>
<evidence type="ECO:0000256" key="1">
    <source>
        <dbReference type="ARBA" id="ARBA00004651"/>
    </source>
</evidence>
<evidence type="ECO:0000256" key="2">
    <source>
        <dbReference type="ARBA" id="ARBA00022475"/>
    </source>
</evidence>
<feature type="transmembrane region" description="Helical" evidence="8">
    <location>
        <begin position="333"/>
        <end position="352"/>
    </location>
</feature>
<dbReference type="AlphaFoldDB" id="A0A928VHP3"/>
<keyword evidence="3" id="KW-0328">Glycosyltransferase</keyword>
<dbReference type="InterPro" id="IPR038731">
    <property type="entry name" value="RgtA/B/C-like"/>
</dbReference>
<keyword evidence="11" id="KW-1185">Reference proteome</keyword>
<comment type="subcellular location">
    <subcellularLocation>
        <location evidence="1">Cell membrane</location>
        <topology evidence="1">Multi-pass membrane protein</topology>
    </subcellularLocation>
</comment>
<dbReference type="PANTHER" id="PTHR33908:SF11">
    <property type="entry name" value="MEMBRANE PROTEIN"/>
    <property type="match status" value="1"/>
</dbReference>
<dbReference type="GO" id="GO:0009103">
    <property type="term" value="P:lipopolysaccharide biosynthetic process"/>
    <property type="evidence" value="ECO:0007669"/>
    <property type="project" value="UniProtKB-ARBA"/>
</dbReference>
<dbReference type="RefSeq" id="WP_264323621.1">
    <property type="nucleotide sequence ID" value="NZ_JADEXQ010000007.1"/>
</dbReference>
<feature type="domain" description="Glycosyltransferase RgtA/B/C/D-like" evidence="9">
    <location>
        <begin position="96"/>
        <end position="254"/>
    </location>
</feature>
<dbReference type="EMBL" id="JADEXQ010000007">
    <property type="protein sequence ID" value="MBE9028798.1"/>
    <property type="molecule type" value="Genomic_DNA"/>
</dbReference>
<name>A0A928VHP3_9CYAN</name>
<proteinExistence type="predicted"/>
<evidence type="ECO:0000256" key="8">
    <source>
        <dbReference type="SAM" id="Phobius"/>
    </source>
</evidence>
<feature type="transmembrane region" description="Helical" evidence="8">
    <location>
        <begin position="389"/>
        <end position="412"/>
    </location>
</feature>
<dbReference type="Proteomes" id="UP000625316">
    <property type="component" value="Unassembled WGS sequence"/>
</dbReference>
<evidence type="ECO:0000256" key="5">
    <source>
        <dbReference type="ARBA" id="ARBA00022692"/>
    </source>
</evidence>
<evidence type="ECO:0000313" key="10">
    <source>
        <dbReference type="EMBL" id="MBE9028798.1"/>
    </source>
</evidence>
<keyword evidence="5 8" id="KW-0812">Transmembrane</keyword>
<feature type="transmembrane region" description="Helical" evidence="8">
    <location>
        <begin position="364"/>
        <end position="382"/>
    </location>
</feature>
<evidence type="ECO:0000256" key="4">
    <source>
        <dbReference type="ARBA" id="ARBA00022679"/>
    </source>
</evidence>
<accession>A0A928VHP3</accession>
<reference evidence="10" key="1">
    <citation type="submission" date="2020-10" db="EMBL/GenBank/DDBJ databases">
        <authorList>
            <person name="Castelo-Branco R."/>
            <person name="Eusebio N."/>
            <person name="Adriana R."/>
            <person name="Vieira A."/>
            <person name="Brugerolle De Fraissinette N."/>
            <person name="Rezende De Castro R."/>
            <person name="Schneider M.P."/>
            <person name="Vasconcelos V."/>
            <person name="Leao P.N."/>
        </authorList>
    </citation>
    <scope>NUCLEOTIDE SEQUENCE</scope>
    <source>
        <strain evidence="10">LEGE 11480</strain>
    </source>
</reference>
<comment type="caution">
    <text evidence="10">The sequence shown here is derived from an EMBL/GenBank/DDBJ whole genome shotgun (WGS) entry which is preliminary data.</text>
</comment>
<dbReference type="GO" id="GO:0016763">
    <property type="term" value="F:pentosyltransferase activity"/>
    <property type="evidence" value="ECO:0007669"/>
    <property type="project" value="TreeGrafter"/>
</dbReference>